<evidence type="ECO:0000256" key="12">
    <source>
        <dbReference type="ARBA" id="ARBA00061423"/>
    </source>
</evidence>
<name>A0A120JTL5_9FIRM</name>
<evidence type="ECO:0000256" key="6">
    <source>
        <dbReference type="ARBA" id="ARBA00022833"/>
    </source>
</evidence>
<evidence type="ECO:0000256" key="3">
    <source>
        <dbReference type="ARBA" id="ARBA00022670"/>
    </source>
</evidence>
<protein>
    <recommendedName>
        <fullName evidence="13">Cytosol non-specific dipeptidase</fullName>
        <ecNumber evidence="10">3.4.13.18</ecNumber>
    </recommendedName>
    <alternativeName>
        <fullName evidence="16">Aminoacyl-histidine dipeptidase</fullName>
    </alternativeName>
    <alternativeName>
        <fullName evidence="15">Beta-alanyl-histidine dipeptidase</fullName>
    </alternativeName>
    <alternativeName>
        <fullName evidence="14">Carnosinase</fullName>
    </alternativeName>
    <alternativeName>
        <fullName evidence="11">Peptidase D</fullName>
    </alternativeName>
    <alternativeName>
        <fullName evidence="17">Xaa-His dipeptidase</fullName>
    </alternativeName>
</protein>
<dbReference type="OrthoDB" id="9773892at2"/>
<dbReference type="SUPFAM" id="SSF53187">
    <property type="entry name" value="Zn-dependent exopeptidases"/>
    <property type="match status" value="1"/>
</dbReference>
<evidence type="ECO:0000256" key="5">
    <source>
        <dbReference type="ARBA" id="ARBA00022801"/>
    </source>
</evidence>
<reference evidence="19 20" key="1">
    <citation type="submission" date="2015-10" db="EMBL/GenBank/DDBJ databases">
        <title>Erysipelothrix larvae sp. LV19 isolated from the larval gut of the rhinoceros beetle, Trypoxylus dichotomus.</title>
        <authorList>
            <person name="Lim S."/>
            <person name="Kim B.-C."/>
        </authorList>
    </citation>
    <scope>NUCLEOTIDE SEQUENCE [LARGE SCALE GENOMIC DNA]</scope>
    <source>
        <strain evidence="19 20">LV19</strain>
    </source>
</reference>
<dbReference type="FunFam" id="3.40.630.10:FF:000015">
    <property type="entry name" value="Aminoacyl-histidine dipeptidase PepD"/>
    <property type="match status" value="1"/>
</dbReference>
<comment type="catalytic activity">
    <reaction evidence="9">
        <text>Hydrolysis of dipeptides, preferentially hydrophobic dipeptides including prolyl amino acids.</text>
        <dbReference type="EC" id="3.4.13.18"/>
    </reaction>
</comment>
<dbReference type="SUPFAM" id="SSF55031">
    <property type="entry name" value="Bacterial exopeptidase dimerisation domain"/>
    <property type="match status" value="1"/>
</dbReference>
<evidence type="ECO:0000259" key="18">
    <source>
        <dbReference type="Pfam" id="PF07687"/>
    </source>
</evidence>
<proteinExistence type="inferred from homology"/>
<evidence type="ECO:0000256" key="8">
    <source>
        <dbReference type="ARBA" id="ARBA00023285"/>
    </source>
</evidence>
<keyword evidence="6" id="KW-0862">Zinc</keyword>
<dbReference type="AlphaFoldDB" id="A0A120JTL5"/>
<organism evidence="19 20">
    <name type="scientific">Erysipelothrix larvae</name>
    <dbReference type="NCBI Taxonomy" id="1514105"/>
    <lineage>
        <taxon>Bacteria</taxon>
        <taxon>Bacillati</taxon>
        <taxon>Bacillota</taxon>
        <taxon>Erysipelotrichia</taxon>
        <taxon>Erysipelotrichales</taxon>
        <taxon>Erysipelotrichaceae</taxon>
        <taxon>Erysipelothrix</taxon>
    </lineage>
</organism>
<dbReference type="PANTHER" id="PTHR43501">
    <property type="entry name" value="CYTOSOL NON-SPECIFIC DIPEPTIDASE"/>
    <property type="match status" value="1"/>
</dbReference>
<evidence type="ECO:0000313" key="20">
    <source>
        <dbReference type="Proteomes" id="UP000063781"/>
    </source>
</evidence>
<dbReference type="Pfam" id="PF07687">
    <property type="entry name" value="M20_dimer"/>
    <property type="match status" value="1"/>
</dbReference>
<dbReference type="InterPro" id="IPR001160">
    <property type="entry name" value="Peptidase_M20C"/>
</dbReference>
<dbReference type="GO" id="GO:0005829">
    <property type="term" value="C:cytosol"/>
    <property type="evidence" value="ECO:0007669"/>
    <property type="project" value="TreeGrafter"/>
</dbReference>
<evidence type="ECO:0000256" key="11">
    <source>
        <dbReference type="ARBA" id="ARBA00044252"/>
    </source>
</evidence>
<dbReference type="RefSeq" id="WP_067631818.1">
    <property type="nucleotide sequence ID" value="NZ_CP013213.1"/>
</dbReference>
<comment type="cofactor">
    <cofactor evidence="1">
        <name>Co(2+)</name>
        <dbReference type="ChEBI" id="CHEBI:48828"/>
    </cofactor>
</comment>
<dbReference type="Gene3D" id="3.40.630.10">
    <property type="entry name" value="Zn peptidases"/>
    <property type="match status" value="2"/>
</dbReference>
<evidence type="ECO:0000256" key="17">
    <source>
        <dbReference type="ARBA" id="ARBA00078074"/>
    </source>
</evidence>
<dbReference type="GO" id="GO:0006508">
    <property type="term" value="P:proteolysis"/>
    <property type="evidence" value="ECO:0007669"/>
    <property type="project" value="UniProtKB-KW"/>
</dbReference>
<keyword evidence="20" id="KW-1185">Reference proteome</keyword>
<dbReference type="InterPro" id="IPR011650">
    <property type="entry name" value="Peptidase_M20_dimer"/>
</dbReference>
<keyword evidence="5" id="KW-0378">Hydrolase</keyword>
<evidence type="ECO:0000256" key="14">
    <source>
        <dbReference type="ARBA" id="ARBA00075285"/>
    </source>
</evidence>
<dbReference type="EMBL" id="CP013213">
    <property type="protein sequence ID" value="AMC93243.1"/>
    <property type="molecule type" value="Genomic_DNA"/>
</dbReference>
<dbReference type="GO" id="GO:0046872">
    <property type="term" value="F:metal ion binding"/>
    <property type="evidence" value="ECO:0007669"/>
    <property type="project" value="UniProtKB-KW"/>
</dbReference>
<evidence type="ECO:0000256" key="7">
    <source>
        <dbReference type="ARBA" id="ARBA00023049"/>
    </source>
</evidence>
<comment type="cofactor">
    <cofactor evidence="2">
        <name>Zn(2+)</name>
        <dbReference type="ChEBI" id="CHEBI:29105"/>
    </cofactor>
</comment>
<dbReference type="PIRSF" id="PIRSF016599">
    <property type="entry name" value="Xaa-His_dipept"/>
    <property type="match status" value="1"/>
</dbReference>
<dbReference type="NCBIfam" id="TIGR01893">
    <property type="entry name" value="aa-his-dipept"/>
    <property type="match status" value="1"/>
</dbReference>
<evidence type="ECO:0000256" key="4">
    <source>
        <dbReference type="ARBA" id="ARBA00022723"/>
    </source>
</evidence>
<dbReference type="InterPro" id="IPR036264">
    <property type="entry name" value="Bact_exopeptidase_dim_dom"/>
</dbReference>
<evidence type="ECO:0000256" key="10">
    <source>
        <dbReference type="ARBA" id="ARBA00038976"/>
    </source>
</evidence>
<keyword evidence="8" id="KW-0170">Cobalt</keyword>
<dbReference type="Proteomes" id="UP000063781">
    <property type="component" value="Chromosome"/>
</dbReference>
<dbReference type="FunFam" id="3.40.630.10:FF:000018">
    <property type="entry name" value="Aminoacyl-histidine dipeptidase PepD"/>
    <property type="match status" value="1"/>
</dbReference>
<feature type="domain" description="Peptidase M20 dimerisation" evidence="18">
    <location>
        <begin position="198"/>
        <end position="281"/>
    </location>
</feature>
<accession>A0A120JTL5</accession>
<evidence type="ECO:0000256" key="13">
    <source>
        <dbReference type="ARBA" id="ARBA00071271"/>
    </source>
</evidence>
<dbReference type="PRINTS" id="PR00934">
    <property type="entry name" value="XHISDIPTASE"/>
</dbReference>
<keyword evidence="3" id="KW-0645">Protease</keyword>
<dbReference type="Pfam" id="PF01546">
    <property type="entry name" value="Peptidase_M20"/>
    <property type="match status" value="1"/>
</dbReference>
<evidence type="ECO:0000313" key="19">
    <source>
        <dbReference type="EMBL" id="AMC93243.1"/>
    </source>
</evidence>
<evidence type="ECO:0000256" key="9">
    <source>
        <dbReference type="ARBA" id="ARBA00036421"/>
    </source>
</evidence>
<keyword evidence="4" id="KW-0479">Metal-binding</keyword>
<comment type="similarity">
    <text evidence="12">Belongs to the peptidase M20C family.</text>
</comment>
<dbReference type="EC" id="3.4.13.18" evidence="10"/>
<dbReference type="PANTHER" id="PTHR43501:SF1">
    <property type="entry name" value="CYTOSOL NON-SPECIFIC DIPEPTIDASE"/>
    <property type="match status" value="1"/>
</dbReference>
<dbReference type="InterPro" id="IPR002933">
    <property type="entry name" value="Peptidase_M20"/>
</dbReference>
<evidence type="ECO:0000256" key="16">
    <source>
        <dbReference type="ARBA" id="ARBA00077688"/>
    </source>
</evidence>
<evidence type="ECO:0000256" key="15">
    <source>
        <dbReference type="ARBA" id="ARBA00076004"/>
    </source>
</evidence>
<evidence type="ECO:0000256" key="2">
    <source>
        <dbReference type="ARBA" id="ARBA00001947"/>
    </source>
</evidence>
<gene>
    <name evidence="19" type="ORF">AOC36_04425</name>
</gene>
<dbReference type="GO" id="GO:0070573">
    <property type="term" value="F:metallodipeptidase activity"/>
    <property type="evidence" value="ECO:0007669"/>
    <property type="project" value="TreeGrafter"/>
</dbReference>
<sequence>MSESRVLELFRNISDIPRASFDEKRISDYIAQFGKDLGLETVQDEFLNVIIKKDATPGYENVPAVLLQSHMDMVAEKNKDSNHNFETDPLTLHIEEGHLWADNTTLGADDGVGVVYMLAILEDHTLQHPALECVFTVQEEVGLIGADKLDTSNLKAELMVGLDSSGENVVCVSSSGGVRTSLTAPVDYEDGHFDTLKIGIRGLKGGHSGGLIHKERGNALKLAGIILRRALDQFDLRLRDIEGGLKINAICREVDFEIALDDKDAFKVWFSDVQNELKQQYEFSDPDLYFVVEEGHAHHVLTASDTCRVIDLLFMLPYGVIQKSMAIEDLVITSANIGTVKIENNELEICVSIRATQGFVLENIMRQVEWLADILGVNVSFNARYPGWNYEKDSKFREQLKRVYKDMRGNEMIEEATHGGLELGIFKDKMPQLDIVNCGPIMYDIHTPQEHLDIASFDRTYEVLVALLKSLSEWN</sequence>
<evidence type="ECO:0000256" key="1">
    <source>
        <dbReference type="ARBA" id="ARBA00001941"/>
    </source>
</evidence>
<dbReference type="KEGG" id="erl:AOC36_04425"/>
<keyword evidence="7" id="KW-0482">Metalloprotease</keyword>
<dbReference type="STRING" id="1514105.AOC36_04425"/>